<dbReference type="Proteomes" id="UP000460412">
    <property type="component" value="Unassembled WGS sequence"/>
</dbReference>
<geneLocation type="plasmid" evidence="1">
    <name>unnamed</name>
</geneLocation>
<comment type="caution">
    <text evidence="1">The sequence shown here is derived from an EMBL/GenBank/DDBJ whole genome shotgun (WGS) entry which is preliminary data.</text>
</comment>
<dbReference type="EMBL" id="WUQX01000003">
    <property type="protein sequence ID" value="MXP78969.1"/>
    <property type="molecule type" value="Genomic_DNA"/>
</dbReference>
<sequence length="184" mass="22213">MELMVYREMPQEYEKFLYNFLLMYGVRKNFPEDSVSLFHFIKEDVGESERNRLYREYFSTDEWEAFRKKENERREQIKKERRQEELQTFRKQICADIQSSQDMYGIQDAIARHLSRLYSEREKAEICLELLDSYLEKDCKVKKRTAGRLADHIVDLFAHGALEWKTVQEIINKMEVVADECGKD</sequence>
<keyword evidence="2" id="KW-1185">Reference proteome</keyword>
<gene>
    <name evidence="1" type="ORF">GN277_27760</name>
</gene>
<evidence type="ECO:0000313" key="1">
    <source>
        <dbReference type="EMBL" id="MXP78969.1"/>
    </source>
</evidence>
<dbReference type="AlphaFoldDB" id="A0A7X3SLS0"/>
<proteinExistence type="predicted"/>
<keyword evidence="1" id="KW-0614">Plasmid</keyword>
<name>A0A7X3SLS0_9FIRM</name>
<dbReference type="RefSeq" id="WP_159757398.1">
    <property type="nucleotide sequence ID" value="NZ_WUQX01000003.1"/>
</dbReference>
<reference evidence="1 2" key="1">
    <citation type="submission" date="2019-12" db="EMBL/GenBank/DDBJ databases">
        <title>Sporaefaciens musculi gen. nov., sp. nov., a novel bacterium isolated from the caecum of an obese mouse.</title>
        <authorList>
            <person name="Rasmussen T.S."/>
            <person name="Streidl T."/>
            <person name="Hitch T.C.A."/>
            <person name="Wortmann E."/>
            <person name="Deptula P."/>
            <person name="Hansen M."/>
            <person name="Nielsen D.S."/>
            <person name="Clavel T."/>
            <person name="Vogensen F.K."/>
        </authorList>
    </citation>
    <scope>NUCLEOTIDE SEQUENCE [LARGE SCALE GENOMIC DNA]</scope>
    <source>
        <strain evidence="1 2">WCA-9-b2</strain>
        <plasmid evidence="1">unnamed</plasmid>
    </source>
</reference>
<organism evidence="1 2">
    <name type="scientific">Sporofaciens musculi</name>
    <dbReference type="NCBI Taxonomy" id="2681861"/>
    <lineage>
        <taxon>Bacteria</taxon>
        <taxon>Bacillati</taxon>
        <taxon>Bacillota</taxon>
        <taxon>Clostridia</taxon>
        <taxon>Lachnospirales</taxon>
        <taxon>Lachnospiraceae</taxon>
        <taxon>Sporofaciens</taxon>
    </lineage>
</organism>
<evidence type="ECO:0000313" key="2">
    <source>
        <dbReference type="Proteomes" id="UP000460412"/>
    </source>
</evidence>
<accession>A0A7X3SLS0</accession>
<protein>
    <submittedName>
        <fullName evidence="1">Uncharacterized protein</fullName>
    </submittedName>
</protein>